<keyword evidence="6" id="KW-0732">Signal</keyword>
<keyword evidence="5 12" id="KW-0812">Transmembrane</keyword>
<dbReference type="InterPro" id="IPR013210">
    <property type="entry name" value="LRR_N_plant-typ"/>
</dbReference>
<feature type="domain" description="Leucine-rich repeat-containing N-terminal plant-type" evidence="13">
    <location>
        <begin position="82"/>
        <end position="134"/>
    </location>
</feature>
<proteinExistence type="inferred from homology"/>
<evidence type="ECO:0000256" key="12">
    <source>
        <dbReference type="SAM" id="Phobius"/>
    </source>
</evidence>
<dbReference type="Pfam" id="PF00560">
    <property type="entry name" value="LRR_1"/>
    <property type="match status" value="9"/>
</dbReference>
<dbReference type="FunFam" id="3.80.10.10:FF:000041">
    <property type="entry name" value="LRR receptor-like serine/threonine-protein kinase ERECTA"/>
    <property type="match status" value="1"/>
</dbReference>
<dbReference type="eggNOG" id="KOG0619">
    <property type="taxonomic scope" value="Eukaryota"/>
</dbReference>
<dbReference type="SUPFAM" id="SSF52047">
    <property type="entry name" value="RNI-like"/>
    <property type="match status" value="1"/>
</dbReference>
<keyword evidence="8 12" id="KW-1133">Transmembrane helix</keyword>
<dbReference type="Gene3D" id="3.80.10.10">
    <property type="entry name" value="Ribonuclease Inhibitor"/>
    <property type="match status" value="6"/>
</dbReference>
<dbReference type="Pfam" id="PF13855">
    <property type="entry name" value="LRR_8"/>
    <property type="match status" value="1"/>
</dbReference>
<dbReference type="InterPro" id="IPR055414">
    <property type="entry name" value="LRR_R13L4/SHOC2-like"/>
</dbReference>
<evidence type="ECO:0000256" key="1">
    <source>
        <dbReference type="ARBA" id="ARBA00004251"/>
    </source>
</evidence>
<dbReference type="AlphaFoldDB" id="A0A061F928"/>
<dbReference type="HOGENOM" id="CLU_000288_18_3_1"/>
<feature type="transmembrane region" description="Helical" evidence="12">
    <location>
        <begin position="1152"/>
        <end position="1176"/>
    </location>
</feature>
<evidence type="ECO:0000313" key="15">
    <source>
        <dbReference type="EMBL" id="EOY13850.1"/>
    </source>
</evidence>
<dbReference type="PANTHER" id="PTHR48061">
    <property type="entry name" value="LEUCINE-RICH REPEAT RECEPTOR PROTEIN KINASE EMS1-LIKE-RELATED"/>
    <property type="match status" value="1"/>
</dbReference>
<keyword evidence="4" id="KW-0433">Leucine-rich repeat</keyword>
<keyword evidence="9 12" id="KW-0472">Membrane</keyword>
<dbReference type="Pfam" id="PF08263">
    <property type="entry name" value="LRRNT_2"/>
    <property type="match status" value="1"/>
</dbReference>
<evidence type="ECO:0000256" key="2">
    <source>
        <dbReference type="ARBA" id="ARBA00009592"/>
    </source>
</evidence>
<dbReference type="SUPFAM" id="SSF52058">
    <property type="entry name" value="L domain-like"/>
    <property type="match status" value="3"/>
</dbReference>
<dbReference type="GO" id="GO:0005886">
    <property type="term" value="C:plasma membrane"/>
    <property type="evidence" value="ECO:0007669"/>
    <property type="project" value="UniProtKB-SubCell"/>
</dbReference>
<dbReference type="EMBL" id="CM001885">
    <property type="protein sequence ID" value="EOY13850.1"/>
    <property type="molecule type" value="Genomic_DNA"/>
</dbReference>
<evidence type="ECO:0000256" key="8">
    <source>
        <dbReference type="ARBA" id="ARBA00022989"/>
    </source>
</evidence>
<dbReference type="InterPro" id="IPR003591">
    <property type="entry name" value="Leu-rich_rpt_typical-subtyp"/>
</dbReference>
<gene>
    <name evidence="15" type="ORF">TCM_032520</name>
</gene>
<keyword evidence="10 15" id="KW-0675">Receptor</keyword>
<evidence type="ECO:0000256" key="11">
    <source>
        <dbReference type="ARBA" id="ARBA00023180"/>
    </source>
</evidence>
<keyword evidence="3" id="KW-1003">Cell membrane</keyword>
<dbReference type="Proteomes" id="UP000026915">
    <property type="component" value="Chromosome 7"/>
</dbReference>
<keyword evidence="11" id="KW-0325">Glycoprotein</keyword>
<dbReference type="Gramene" id="EOY13850">
    <property type="protein sequence ID" value="EOY13850"/>
    <property type="gene ID" value="TCM_032520"/>
</dbReference>
<feature type="domain" description="Disease resistance R13L4/SHOC-2-like LRR" evidence="14">
    <location>
        <begin position="292"/>
        <end position="394"/>
    </location>
</feature>
<dbReference type="PROSITE" id="PS51450">
    <property type="entry name" value="LRR"/>
    <property type="match status" value="3"/>
</dbReference>
<dbReference type="OMA" id="HTSANYT"/>
<dbReference type="FunFam" id="3.80.10.10:FF:000095">
    <property type="entry name" value="LRR receptor-like serine/threonine-protein kinase GSO1"/>
    <property type="match status" value="1"/>
</dbReference>
<evidence type="ECO:0000256" key="3">
    <source>
        <dbReference type="ARBA" id="ARBA00022475"/>
    </source>
</evidence>
<organism evidence="15 16">
    <name type="scientific">Theobroma cacao</name>
    <name type="common">Cacao</name>
    <name type="synonym">Cocoa</name>
    <dbReference type="NCBI Taxonomy" id="3641"/>
    <lineage>
        <taxon>Eukaryota</taxon>
        <taxon>Viridiplantae</taxon>
        <taxon>Streptophyta</taxon>
        <taxon>Embryophyta</taxon>
        <taxon>Tracheophyta</taxon>
        <taxon>Spermatophyta</taxon>
        <taxon>Magnoliopsida</taxon>
        <taxon>eudicotyledons</taxon>
        <taxon>Gunneridae</taxon>
        <taxon>Pentapetalae</taxon>
        <taxon>rosids</taxon>
        <taxon>malvids</taxon>
        <taxon>Malvales</taxon>
        <taxon>Malvaceae</taxon>
        <taxon>Byttnerioideae</taxon>
        <taxon>Theobroma</taxon>
    </lineage>
</organism>
<dbReference type="Pfam" id="PF23598">
    <property type="entry name" value="LRR_14"/>
    <property type="match status" value="3"/>
</dbReference>
<dbReference type="SMART" id="SM00369">
    <property type="entry name" value="LRR_TYP"/>
    <property type="match status" value="18"/>
</dbReference>
<evidence type="ECO:0000256" key="9">
    <source>
        <dbReference type="ARBA" id="ARBA00023136"/>
    </source>
</evidence>
<evidence type="ECO:0000256" key="4">
    <source>
        <dbReference type="ARBA" id="ARBA00022614"/>
    </source>
</evidence>
<evidence type="ECO:0000313" key="16">
    <source>
        <dbReference type="Proteomes" id="UP000026915"/>
    </source>
</evidence>
<dbReference type="InterPro" id="IPR032675">
    <property type="entry name" value="LRR_dom_sf"/>
</dbReference>
<evidence type="ECO:0000256" key="7">
    <source>
        <dbReference type="ARBA" id="ARBA00022737"/>
    </source>
</evidence>
<dbReference type="InParanoid" id="A0A061F928"/>
<dbReference type="FunFam" id="3.80.10.10:FF:000213">
    <property type="entry name" value="Tyrosine-sulfated glycopeptide receptor 1"/>
    <property type="match status" value="1"/>
</dbReference>
<evidence type="ECO:0000256" key="5">
    <source>
        <dbReference type="ARBA" id="ARBA00022692"/>
    </source>
</evidence>
<dbReference type="PANTHER" id="PTHR48061:SF46">
    <property type="entry name" value="LEUCINE-RICH REPEAT-CONTAINING N-TERMINAL PLANT-TYPE DOMAIN-CONTAINING PROTEIN"/>
    <property type="match status" value="1"/>
</dbReference>
<evidence type="ECO:0000256" key="10">
    <source>
        <dbReference type="ARBA" id="ARBA00023170"/>
    </source>
</evidence>
<keyword evidence="7" id="KW-0677">Repeat</keyword>
<reference evidence="15 16" key="1">
    <citation type="journal article" date="2013" name="Genome Biol.">
        <title>The genome sequence of the most widely cultivated cacao type and its use to identify candidate genes regulating pod color.</title>
        <authorList>
            <person name="Motamayor J.C."/>
            <person name="Mockaitis K."/>
            <person name="Schmutz J."/>
            <person name="Haiminen N."/>
            <person name="Iii D.L."/>
            <person name="Cornejo O."/>
            <person name="Findley S.D."/>
            <person name="Zheng P."/>
            <person name="Utro F."/>
            <person name="Royaert S."/>
            <person name="Saski C."/>
            <person name="Jenkins J."/>
            <person name="Podicheti R."/>
            <person name="Zhao M."/>
            <person name="Scheffler B.E."/>
            <person name="Stack J.C."/>
            <person name="Feltus F.A."/>
            <person name="Mustiga G.M."/>
            <person name="Amores F."/>
            <person name="Phillips W."/>
            <person name="Marelli J.P."/>
            <person name="May G.D."/>
            <person name="Shapiro H."/>
            <person name="Ma J."/>
            <person name="Bustamante C.D."/>
            <person name="Schnell R.J."/>
            <person name="Main D."/>
            <person name="Gilbert D."/>
            <person name="Parida L."/>
            <person name="Kuhn D.N."/>
        </authorList>
    </citation>
    <scope>NUCLEOTIDE SEQUENCE [LARGE SCALE GENOMIC DNA]</scope>
    <source>
        <strain evidence="16">cv. Matina 1-6</strain>
    </source>
</reference>
<dbReference type="FunCoup" id="A0A061F928">
    <property type="interactions" value="291"/>
</dbReference>
<comment type="similarity">
    <text evidence="2">Belongs to the RLP family.</text>
</comment>
<evidence type="ECO:0000259" key="13">
    <source>
        <dbReference type="Pfam" id="PF08263"/>
    </source>
</evidence>
<name>A0A061F928_THECC</name>
<accession>A0A061F928</accession>
<keyword evidence="16" id="KW-1185">Reference proteome</keyword>
<dbReference type="InterPro" id="IPR001611">
    <property type="entry name" value="Leu-rich_rpt"/>
</dbReference>
<feature type="domain" description="Disease resistance R13L4/SHOC-2-like LRR" evidence="14">
    <location>
        <begin position="399"/>
        <end position="490"/>
    </location>
</feature>
<dbReference type="PRINTS" id="PR00019">
    <property type="entry name" value="LEURICHRPT"/>
</dbReference>
<sequence>MDPSVYVLLNKHFGILIALQDFGLTWQPISILHASVLITIIRKMECLLMFYQLLCLLFFCLSSQPTLSSSSFAPSATPPCSHNEASALMKFKSSFSINKVASWRCEFIGIPSYPKTDSWKEGTDCCAWDGVTCDNITGQVIGLDLSCSWLYGAIPSNSSLFHLPHLQKLNLAHNDFNHSKMSSEFARFTSLTQLNLTESVFAGQIPLQISHLSKLVSLDLSWNYPQALDERTLARLVQNLTEVRQLFLDRINMSSINPNVLMDISSSLSSLSLEDCDLQGKFPESIFLLPNLKLLNLGYNQELKIYLPNFNQSNHFELLDLSLTNLSGALPNSIGNLVSLKDLDLSFTSLSGALPNSIGNLVSLEILALSFTNFSRALPNSIGNLVSLKDLDLSFTKLSGVLPKSIGNLVSLKYLDLRSTPLSGALPNSIGNLVSLKHLDLSTTSLFGALPNSIGNLVSLEILSLSFTNISGALPNSIGNLVSLEILALSFTNISGAYPNSIGNLVSLRYLVLSGTSLSGALPTSIGNLVSLQVLDLSSTNFSGALPNSIGNLVSLEELSLEECNFSGIIPRSLGNLSQLNYLSLSNNYFSGQIPSSLTNLTHLEFLDISHNQLQDSIPNEVTTFPNLITLDLSFNFLNGTLPSSISQLVNLTLLDLSSNNLSGIVESVLFSKLQNLQYLALSYNNIYFDSNHTSANYTLPSLYFLDLSSCDVNQFPQFLRGSKVLEYLDVSNNRISGKIPKFMWDVGKDSLFYLNLSHNSMTELEQLPWRKIIILDLSFNLVQGNLPIPPLNTSIFLISNNNLSGEISDLICNVSYLEVLDMSHNNFNGIIPHCFGELSKRLWILNLRMNKLHGTIPSTFARGCRLKNLNLNANQLEGPLTRSILNCGSLQVLDLGNNKINATFPHWLGTLQELKVLVMKSNQMHGSINSKRHMHYFGKLQILDLSNNSFTGQLPTGYIENFKAMMNAEENRDVMPYMGGLDKETNNFYTYSVYLIEKGQEVELMKIFATLTIIDLSNNKFEGEIPRVIGKLCSVIGLNFSHNHLIGHIPPSFGNLINLEWLDLSSNKLDGKIPEQLLNLTMLSSLNLSKNKLVGRIPEGKQFNTFENNSYEGNDGLCGFPLSRNCSSNEVQQPPPSKLQEEDHSKSGIRFGWKVVLIGYMSGFMFGVGMGYVVFQTGKPKWIVSFVEAKHHRRPKKSNKTTRTSRTRS</sequence>
<protein>
    <submittedName>
        <fullName evidence="15">Receptor like protein 27</fullName>
    </submittedName>
</protein>
<feature type="domain" description="Disease resistance R13L4/SHOC-2-like LRR" evidence="14">
    <location>
        <begin position="495"/>
        <end position="563"/>
    </location>
</feature>
<evidence type="ECO:0000259" key="14">
    <source>
        <dbReference type="Pfam" id="PF23598"/>
    </source>
</evidence>
<evidence type="ECO:0000256" key="6">
    <source>
        <dbReference type="ARBA" id="ARBA00022729"/>
    </source>
</evidence>
<comment type="subcellular location">
    <subcellularLocation>
        <location evidence="1">Cell membrane</location>
        <topology evidence="1">Single-pass type I membrane protein</topology>
    </subcellularLocation>
</comment>
<dbReference type="InterPro" id="IPR046956">
    <property type="entry name" value="RLP23-like"/>
</dbReference>